<dbReference type="RefSeq" id="WP_379751228.1">
    <property type="nucleotide sequence ID" value="NZ_JBHSMR010000001.1"/>
</dbReference>
<evidence type="ECO:0000259" key="2">
    <source>
        <dbReference type="Pfam" id="PF20455"/>
    </source>
</evidence>
<evidence type="ECO:0000256" key="1">
    <source>
        <dbReference type="SAM" id="Phobius"/>
    </source>
</evidence>
<organism evidence="3 4">
    <name type="scientific">Massilia suwonensis</name>
    <dbReference type="NCBI Taxonomy" id="648895"/>
    <lineage>
        <taxon>Bacteria</taxon>
        <taxon>Pseudomonadati</taxon>
        <taxon>Pseudomonadota</taxon>
        <taxon>Betaproteobacteria</taxon>
        <taxon>Burkholderiales</taxon>
        <taxon>Oxalobacteraceae</taxon>
        <taxon>Telluria group</taxon>
        <taxon>Massilia</taxon>
    </lineage>
</organism>
<feature type="transmembrane region" description="Helical" evidence="1">
    <location>
        <begin position="50"/>
        <end position="74"/>
    </location>
</feature>
<dbReference type="Pfam" id="PF20455">
    <property type="entry name" value="DUF6708"/>
    <property type="match status" value="1"/>
</dbReference>
<keyword evidence="1" id="KW-1133">Transmembrane helix</keyword>
<dbReference type="InterPro" id="IPR046554">
    <property type="entry name" value="DUF6708"/>
</dbReference>
<reference evidence="4" key="1">
    <citation type="journal article" date="2019" name="Int. J. Syst. Evol. Microbiol.">
        <title>The Global Catalogue of Microorganisms (GCM) 10K type strain sequencing project: providing services to taxonomists for standard genome sequencing and annotation.</title>
        <authorList>
            <consortium name="The Broad Institute Genomics Platform"/>
            <consortium name="The Broad Institute Genome Sequencing Center for Infectious Disease"/>
            <person name="Wu L."/>
            <person name="Ma J."/>
        </authorList>
    </citation>
    <scope>NUCLEOTIDE SEQUENCE [LARGE SCALE GENOMIC DNA]</scope>
    <source>
        <strain evidence="4">CCUG 43111</strain>
    </source>
</reference>
<keyword evidence="1" id="KW-0472">Membrane</keyword>
<feature type="domain" description="DUF6708" evidence="2">
    <location>
        <begin position="101"/>
        <end position="295"/>
    </location>
</feature>
<sequence length="330" mass="37652">MNRLLNDEEKLHHLKQGQRLALEPQYQLSVIKLNSSYLESVDKWFGWKGILTAFAIIVITIFACGFLGIVYVTLTSPSDLRPANDGWWICTVIAIMIFPVIAAAIWLLKKEAFAYTHYPIRFDRKNQMVYVFRKNGTVASVRWDAVFFTLGHMPQWNEWEVRGHILESDKVTVRETFALSYVGSIDAENAGLGGANDSSKDLVRAHWEFIRRYMEDGPQDVIKQIQFCMPVDKRKEAFRVGAERVFANFAGAPFLVYWIMFPLCLGVSVFRWIAMRTSKVPQWPSEVEASCMVEPNDPYAIKGTPTGERTAVFPKAALDANVYFCIPSRS</sequence>
<dbReference type="EMBL" id="JBHSMR010000001">
    <property type="protein sequence ID" value="MFC5476859.1"/>
    <property type="molecule type" value="Genomic_DNA"/>
</dbReference>
<accession>A0ABW0MGA5</accession>
<keyword evidence="4" id="KW-1185">Reference proteome</keyword>
<feature type="transmembrane region" description="Helical" evidence="1">
    <location>
        <begin position="254"/>
        <end position="274"/>
    </location>
</feature>
<feature type="transmembrane region" description="Helical" evidence="1">
    <location>
        <begin position="86"/>
        <end position="108"/>
    </location>
</feature>
<keyword evidence="1" id="KW-0812">Transmembrane</keyword>
<protein>
    <submittedName>
        <fullName evidence="3">DUF6708 domain-containing protein</fullName>
    </submittedName>
</protein>
<gene>
    <name evidence="3" type="ORF">ACFPQ5_01560</name>
</gene>
<comment type="caution">
    <text evidence="3">The sequence shown here is derived from an EMBL/GenBank/DDBJ whole genome shotgun (WGS) entry which is preliminary data.</text>
</comment>
<evidence type="ECO:0000313" key="4">
    <source>
        <dbReference type="Proteomes" id="UP001596101"/>
    </source>
</evidence>
<evidence type="ECO:0000313" key="3">
    <source>
        <dbReference type="EMBL" id="MFC5476859.1"/>
    </source>
</evidence>
<dbReference type="Proteomes" id="UP001596101">
    <property type="component" value="Unassembled WGS sequence"/>
</dbReference>
<name>A0ABW0MGA5_9BURK</name>
<proteinExistence type="predicted"/>